<evidence type="ECO:0000313" key="1">
    <source>
        <dbReference type="EMBL" id="CAG8823815.1"/>
    </source>
</evidence>
<evidence type="ECO:0000313" key="2">
    <source>
        <dbReference type="Proteomes" id="UP000789901"/>
    </source>
</evidence>
<gene>
    <name evidence="1" type="ORF">GMARGA_LOCUS28426</name>
</gene>
<sequence length="39" mass="4580">ELDKLEKQKIQQAEEIKNKPISTEKTKKIAVIEETKKKN</sequence>
<accession>A0ABN7WAH2</accession>
<feature type="non-terminal residue" evidence="1">
    <location>
        <position position="1"/>
    </location>
</feature>
<dbReference type="Proteomes" id="UP000789901">
    <property type="component" value="Unassembled WGS sequence"/>
</dbReference>
<proteinExistence type="predicted"/>
<organism evidence="1 2">
    <name type="scientific">Gigaspora margarita</name>
    <dbReference type="NCBI Taxonomy" id="4874"/>
    <lineage>
        <taxon>Eukaryota</taxon>
        <taxon>Fungi</taxon>
        <taxon>Fungi incertae sedis</taxon>
        <taxon>Mucoromycota</taxon>
        <taxon>Glomeromycotina</taxon>
        <taxon>Glomeromycetes</taxon>
        <taxon>Diversisporales</taxon>
        <taxon>Gigasporaceae</taxon>
        <taxon>Gigaspora</taxon>
    </lineage>
</organism>
<dbReference type="EMBL" id="CAJVQB010036364">
    <property type="protein sequence ID" value="CAG8823815.1"/>
    <property type="molecule type" value="Genomic_DNA"/>
</dbReference>
<name>A0ABN7WAH2_GIGMA</name>
<protein>
    <submittedName>
        <fullName evidence="1">15977_t:CDS:1</fullName>
    </submittedName>
</protein>
<comment type="caution">
    <text evidence="1">The sequence shown here is derived from an EMBL/GenBank/DDBJ whole genome shotgun (WGS) entry which is preliminary data.</text>
</comment>
<reference evidence="1 2" key="1">
    <citation type="submission" date="2021-06" db="EMBL/GenBank/DDBJ databases">
        <authorList>
            <person name="Kallberg Y."/>
            <person name="Tangrot J."/>
            <person name="Rosling A."/>
        </authorList>
    </citation>
    <scope>NUCLEOTIDE SEQUENCE [LARGE SCALE GENOMIC DNA]</scope>
    <source>
        <strain evidence="1 2">120-4 pot B 10/14</strain>
    </source>
</reference>
<keyword evidence="2" id="KW-1185">Reference proteome</keyword>